<sequence length="261" mass="29613">MTFRSTKEVLNFILYNAYPDKKQITKKSALEENPLAQGSGKKRRTFSHEKEASSSSILCRKSNSIQIEEGFIELNVFRTKDDFTESKIIIQKEKDFPKSNVVETEDDFIELNATESDEDIYTARQLFQHPLGEETKELKRNKREGTYQPSVQGESSQYPFACQALENSGDGKENKTVTNKNVSEEEIGADVIQTPTTWAVIEKKDNVTSSSKPVEENTGKKGDVEDIFGQLGDLQDASVAEQVLSKQFNQEDDAYKDLYFF</sequence>
<dbReference type="Proteomes" id="UP001314170">
    <property type="component" value="Unassembled WGS sequence"/>
</dbReference>
<dbReference type="AlphaFoldDB" id="A0AAV1RHM1"/>
<organism evidence="2 3">
    <name type="scientific">Dovyalis caffra</name>
    <dbReference type="NCBI Taxonomy" id="77055"/>
    <lineage>
        <taxon>Eukaryota</taxon>
        <taxon>Viridiplantae</taxon>
        <taxon>Streptophyta</taxon>
        <taxon>Embryophyta</taxon>
        <taxon>Tracheophyta</taxon>
        <taxon>Spermatophyta</taxon>
        <taxon>Magnoliopsida</taxon>
        <taxon>eudicotyledons</taxon>
        <taxon>Gunneridae</taxon>
        <taxon>Pentapetalae</taxon>
        <taxon>rosids</taxon>
        <taxon>fabids</taxon>
        <taxon>Malpighiales</taxon>
        <taxon>Salicaceae</taxon>
        <taxon>Flacourtieae</taxon>
        <taxon>Dovyalis</taxon>
    </lineage>
</organism>
<accession>A0AAV1RHM1</accession>
<protein>
    <submittedName>
        <fullName evidence="2">Uncharacterized protein</fullName>
    </submittedName>
</protein>
<keyword evidence="3" id="KW-1185">Reference proteome</keyword>
<proteinExistence type="predicted"/>
<evidence type="ECO:0000313" key="3">
    <source>
        <dbReference type="Proteomes" id="UP001314170"/>
    </source>
</evidence>
<evidence type="ECO:0000313" key="2">
    <source>
        <dbReference type="EMBL" id="CAK7333883.1"/>
    </source>
</evidence>
<feature type="region of interest" description="Disordered" evidence="1">
    <location>
        <begin position="29"/>
        <end position="49"/>
    </location>
</feature>
<comment type="caution">
    <text evidence="2">The sequence shown here is derived from an EMBL/GenBank/DDBJ whole genome shotgun (WGS) entry which is preliminary data.</text>
</comment>
<gene>
    <name evidence="2" type="ORF">DCAF_LOCUS9668</name>
</gene>
<dbReference type="EMBL" id="CAWUPB010000936">
    <property type="protein sequence ID" value="CAK7333883.1"/>
    <property type="molecule type" value="Genomic_DNA"/>
</dbReference>
<reference evidence="2 3" key="1">
    <citation type="submission" date="2024-01" db="EMBL/GenBank/DDBJ databases">
        <authorList>
            <person name="Waweru B."/>
        </authorList>
    </citation>
    <scope>NUCLEOTIDE SEQUENCE [LARGE SCALE GENOMIC DNA]</scope>
</reference>
<feature type="compositionally biased region" description="Basic and acidic residues" evidence="1">
    <location>
        <begin position="213"/>
        <end position="224"/>
    </location>
</feature>
<name>A0AAV1RHM1_9ROSI</name>
<feature type="region of interest" description="Disordered" evidence="1">
    <location>
        <begin position="206"/>
        <end position="225"/>
    </location>
</feature>
<evidence type="ECO:0000256" key="1">
    <source>
        <dbReference type="SAM" id="MobiDB-lite"/>
    </source>
</evidence>